<keyword evidence="2" id="KW-1185">Reference proteome</keyword>
<comment type="caution">
    <text evidence="1">The sequence shown here is derived from an EMBL/GenBank/DDBJ whole genome shotgun (WGS) entry which is preliminary data.</text>
</comment>
<proteinExistence type="predicted"/>
<evidence type="ECO:0000313" key="2">
    <source>
        <dbReference type="Proteomes" id="UP000887222"/>
    </source>
</evidence>
<gene>
    <name evidence="1" type="ORF">NCCP691_11230</name>
</gene>
<organism evidence="1 2">
    <name type="scientific">Noviherbaspirillum aridicola</name>
    <dbReference type="NCBI Taxonomy" id="2849687"/>
    <lineage>
        <taxon>Bacteria</taxon>
        <taxon>Pseudomonadati</taxon>
        <taxon>Pseudomonadota</taxon>
        <taxon>Betaproteobacteria</taxon>
        <taxon>Burkholderiales</taxon>
        <taxon>Oxalobacteraceae</taxon>
        <taxon>Noviherbaspirillum</taxon>
    </lineage>
</organism>
<dbReference type="Proteomes" id="UP000887222">
    <property type="component" value="Unassembled WGS sequence"/>
</dbReference>
<accession>A0ABQ4Q2X9</accession>
<dbReference type="EMBL" id="BPMK01000004">
    <property type="protein sequence ID" value="GIZ51109.1"/>
    <property type="molecule type" value="Genomic_DNA"/>
</dbReference>
<protein>
    <submittedName>
        <fullName evidence="1">Uncharacterized protein</fullName>
    </submittedName>
</protein>
<reference evidence="1 2" key="1">
    <citation type="journal article" date="2022" name="Int. J. Syst. Evol. Microbiol.">
        <title>Noviherbaspirillum aridicola sp. nov., isolated from an arid soil in Pakistan.</title>
        <authorList>
            <person name="Khan I.U."/>
            <person name="Saqib M."/>
            <person name="Amin A."/>
            <person name="Hussain F."/>
            <person name="Li L."/>
            <person name="Liu Y.H."/>
            <person name="Fang B.Z."/>
            <person name="Ahmed I."/>
            <person name="Li W.J."/>
        </authorList>
    </citation>
    <scope>NUCLEOTIDE SEQUENCE [LARGE SCALE GENOMIC DNA]</scope>
    <source>
        <strain evidence="1 2">NCCP-691</strain>
    </source>
</reference>
<name>A0ABQ4Q2X9_9BURK</name>
<sequence>MYAGAAVLLVLVMLVAAQALLAPQKREVFAQVADGESQLECPEQVDASTIVVLDMPTPYDETVRKEVSARVAEQLSAGGRGVHRLTVFSTLQSPERAAAPVTSVCSATPEWSRLIGWLPNAMPGTRGALMKALDNAVRLAQPDSARMPVSRLLADISVTQYLRAPRNTITVFSDLLEDSPRFSLRRCDSGESAVSSYREMRRGALERPQFGNTFVSLNLAPVLGVTGKTIDCRNHFWRWFFSDIEGPQAGLNFSYLPGGVELSATKEETTR</sequence>
<evidence type="ECO:0000313" key="1">
    <source>
        <dbReference type="EMBL" id="GIZ51109.1"/>
    </source>
</evidence>